<dbReference type="SUPFAM" id="SSF48452">
    <property type="entry name" value="TPR-like"/>
    <property type="match status" value="1"/>
</dbReference>
<dbReference type="Pfam" id="PF13844">
    <property type="entry name" value="Glyco_transf_41"/>
    <property type="match status" value="2"/>
</dbReference>
<dbReference type="GO" id="GO:0016757">
    <property type="term" value="F:glycosyltransferase activity"/>
    <property type="evidence" value="ECO:0007669"/>
    <property type="project" value="UniProtKB-KW"/>
</dbReference>
<dbReference type="STRING" id="755178.Cyan10605_1211"/>
<evidence type="ECO:0000256" key="5">
    <source>
        <dbReference type="ARBA" id="ARBA00022803"/>
    </source>
</evidence>
<comment type="pathway">
    <text evidence="1">Protein modification; protein glycosylation.</text>
</comment>
<dbReference type="InterPro" id="IPR051939">
    <property type="entry name" value="Glycosyltr_41/O-GlcNAc_trsf"/>
</dbReference>
<sequence length="724" mass="85431">MKNHYQQWLSKVTPEDSSQNYHNLIDYYLGAIETNPDIITNYWYLGLAYLLDENLTQAQETWFFIFAQVAQDLQQYSQELLEILNLEALRQEKLSHNKLHLLICQQIAEIDPENINNLLTVVILQIKLSEFEINQLEEYNLKELIATADKDSIDFALILDFIPHILEYPYEQTVLLIQSILTYTQGNEKIITKIVNLATDIERKKQYTIYAIRLLEVCNLFPHQQLDIYRNLYSFYKKTKDIDKLIAICEQYRDRSHNFSDKLESQNLLLNTYLTVAQWDKALILAEQQYKLYENIENHIEDLKQSQSKDSFIIGGINFWYLKDDLSYNRKLINQTAKIFQQVNQSNYPSFTFHKPQKKEKLKIGYLAHTLKNHSVGFLSRWLMLYHDKENFDIHLYMNQNREDDITEKWFKPHASKITKVQKDTRSLINAIYNDKINILVDLDSLTLNSSCLVTVAKPAPIQVTWLGMDATGIPNIDYFIADDYVIPPQSEQHYQEKIWRLPHTYLAVDGFEMANPTLKRADLNIPEFAVIFLNVQNSAKLNPHLVNLQMQIISQVENSYLIFKVKQDETRLKKYIYECADKFDNIQDRLRFIPYDETVELHRANLAIADIFLDTYPYNGATTTLEALWAEIPTVTRVGEQFASRNAYGFMMNTNIQEGIAWTDEEYITWGVKLATNEDLRRDISWKLRQSKRKSPLWNSKQFTKEMENAYQQMWQIYLEENQ</sequence>
<evidence type="ECO:0000259" key="6">
    <source>
        <dbReference type="Pfam" id="PF13844"/>
    </source>
</evidence>
<keyword evidence="8" id="KW-1185">Reference proteome</keyword>
<evidence type="ECO:0000256" key="4">
    <source>
        <dbReference type="ARBA" id="ARBA00022737"/>
    </source>
</evidence>
<dbReference type="eggNOG" id="COG3914">
    <property type="taxonomic scope" value="Bacteria"/>
</dbReference>
<evidence type="ECO:0000313" key="8">
    <source>
        <dbReference type="Proteomes" id="UP000010480"/>
    </source>
</evidence>
<keyword evidence="4" id="KW-0677">Repeat</keyword>
<dbReference type="HOGENOM" id="CLU_022025_0_0_3"/>
<keyword evidence="3" id="KW-0808">Transferase</keyword>
<dbReference type="Gene3D" id="3.40.50.2000">
    <property type="entry name" value="Glycogen Phosphorylase B"/>
    <property type="match status" value="1"/>
</dbReference>
<dbReference type="InterPro" id="IPR029489">
    <property type="entry name" value="OGT/SEC/SPY_C"/>
</dbReference>
<dbReference type="Proteomes" id="UP000010480">
    <property type="component" value="Chromosome"/>
</dbReference>
<dbReference type="Gene3D" id="3.40.50.11380">
    <property type="match status" value="1"/>
</dbReference>
<accession>K9Z429</accession>
<dbReference type="KEGG" id="can:Cyan10605_1211"/>
<dbReference type="OrthoDB" id="146908at2"/>
<dbReference type="PANTHER" id="PTHR44835:SF1">
    <property type="entry name" value="PROTEIN O-GLCNAC TRANSFERASE"/>
    <property type="match status" value="1"/>
</dbReference>
<gene>
    <name evidence="7" type="ordered locus">Cyan10605_1211</name>
</gene>
<keyword evidence="5" id="KW-0802">TPR repeat</keyword>
<evidence type="ECO:0000256" key="1">
    <source>
        <dbReference type="ARBA" id="ARBA00004922"/>
    </source>
</evidence>
<organism evidence="7 8">
    <name type="scientific">Cyanobacterium aponinum (strain PCC 10605)</name>
    <dbReference type="NCBI Taxonomy" id="755178"/>
    <lineage>
        <taxon>Bacteria</taxon>
        <taxon>Bacillati</taxon>
        <taxon>Cyanobacteriota</taxon>
        <taxon>Cyanophyceae</taxon>
        <taxon>Oscillatoriophycideae</taxon>
        <taxon>Chroococcales</taxon>
        <taxon>Geminocystaceae</taxon>
        <taxon>Cyanobacterium</taxon>
    </lineage>
</organism>
<feature type="domain" description="O-GlcNAc transferase C-terminal" evidence="6">
    <location>
        <begin position="521"/>
        <end position="708"/>
    </location>
</feature>
<name>K9Z429_CYAAP</name>
<proteinExistence type="predicted"/>
<keyword evidence="2" id="KW-0328">Glycosyltransferase</keyword>
<dbReference type="RefSeq" id="WP_015219059.1">
    <property type="nucleotide sequence ID" value="NC_019776.1"/>
</dbReference>
<evidence type="ECO:0000313" key="7">
    <source>
        <dbReference type="EMBL" id="AFZ53330.1"/>
    </source>
</evidence>
<evidence type="ECO:0000256" key="3">
    <source>
        <dbReference type="ARBA" id="ARBA00022679"/>
    </source>
</evidence>
<dbReference type="EMBL" id="CP003947">
    <property type="protein sequence ID" value="AFZ53330.1"/>
    <property type="molecule type" value="Genomic_DNA"/>
</dbReference>
<dbReference type="AlphaFoldDB" id="K9Z429"/>
<dbReference type="PATRIC" id="fig|755178.3.peg.1278"/>
<evidence type="ECO:0000256" key="2">
    <source>
        <dbReference type="ARBA" id="ARBA00022676"/>
    </source>
</evidence>
<protein>
    <recommendedName>
        <fullName evidence="6">O-GlcNAc transferase C-terminal domain-containing protein</fullName>
    </recommendedName>
</protein>
<dbReference type="PANTHER" id="PTHR44835">
    <property type="entry name" value="UDP-N-ACETYLGLUCOSAMINE--PEPTIDE N-ACETYLGLUCOSAMINYLTRANSFERASE SPINDLY-RELATED"/>
    <property type="match status" value="1"/>
</dbReference>
<dbReference type="InterPro" id="IPR011990">
    <property type="entry name" value="TPR-like_helical_dom_sf"/>
</dbReference>
<reference evidence="8" key="1">
    <citation type="journal article" date="2013" name="Proc. Natl. Acad. Sci. U.S.A.">
        <title>Improving the coverage of the cyanobacterial phylum using diversity-driven genome sequencing.</title>
        <authorList>
            <person name="Shih P.M."/>
            <person name="Wu D."/>
            <person name="Latifi A."/>
            <person name="Axen S.D."/>
            <person name="Fewer D.P."/>
            <person name="Talla E."/>
            <person name="Calteau A."/>
            <person name="Cai F."/>
            <person name="Tandeau de Marsac N."/>
            <person name="Rippka R."/>
            <person name="Herdman M."/>
            <person name="Sivonen K."/>
            <person name="Coursin T."/>
            <person name="Laurent T."/>
            <person name="Goodwin L."/>
            <person name="Nolan M."/>
            <person name="Davenport K.W."/>
            <person name="Han C.S."/>
            <person name="Rubin E.M."/>
            <person name="Eisen J.A."/>
            <person name="Woyke T."/>
            <person name="Gugger M."/>
            <person name="Kerfeld C.A."/>
        </authorList>
    </citation>
    <scope>NUCLEOTIDE SEQUENCE [LARGE SCALE GENOMIC DNA]</scope>
    <source>
        <strain evidence="8">PCC 10605</strain>
    </source>
</reference>
<feature type="domain" description="O-GlcNAc transferase C-terminal" evidence="6">
    <location>
        <begin position="341"/>
        <end position="518"/>
    </location>
</feature>